<evidence type="ECO:0000259" key="4">
    <source>
        <dbReference type="PROSITE" id="PS50097"/>
    </source>
</evidence>
<gene>
    <name evidence="6" type="ORF">CSSPJE1EN1_LOCUS7758</name>
</gene>
<feature type="region of interest" description="Disordered" evidence="3">
    <location>
        <begin position="749"/>
        <end position="795"/>
    </location>
</feature>
<dbReference type="PANTHER" id="PTHR32370">
    <property type="entry name" value="OS12G0117600 PROTEIN"/>
    <property type="match status" value="1"/>
</dbReference>
<dbReference type="InterPro" id="IPR000210">
    <property type="entry name" value="BTB/POZ_dom"/>
</dbReference>
<name>A0ABP0W654_9BRYO</name>
<reference evidence="6" key="1">
    <citation type="submission" date="2024-02" db="EMBL/GenBank/DDBJ databases">
        <authorList>
            <consortium name="ELIXIR-Norway"/>
            <consortium name="Elixir Norway"/>
        </authorList>
    </citation>
    <scope>NUCLEOTIDE SEQUENCE</scope>
</reference>
<dbReference type="InterPro" id="IPR027356">
    <property type="entry name" value="NPH3_dom"/>
</dbReference>
<dbReference type="Proteomes" id="UP001497444">
    <property type="component" value="Chromosome 14"/>
</dbReference>
<keyword evidence="2" id="KW-0833">Ubl conjugation pathway</keyword>
<feature type="compositionally biased region" description="Low complexity" evidence="3">
    <location>
        <begin position="1295"/>
        <end position="1305"/>
    </location>
</feature>
<protein>
    <submittedName>
        <fullName evidence="6">Uncharacterized protein</fullName>
    </submittedName>
</protein>
<dbReference type="PROSITE" id="PS50097">
    <property type="entry name" value="BTB"/>
    <property type="match status" value="1"/>
</dbReference>
<feature type="compositionally biased region" description="Basic residues" evidence="3">
    <location>
        <begin position="1147"/>
        <end position="1156"/>
    </location>
</feature>
<dbReference type="EMBL" id="OZ020109">
    <property type="protein sequence ID" value="CAK9262280.1"/>
    <property type="molecule type" value="Genomic_DNA"/>
</dbReference>
<feature type="region of interest" description="Disordered" evidence="3">
    <location>
        <begin position="1"/>
        <end position="20"/>
    </location>
</feature>
<feature type="compositionally biased region" description="Basic residues" evidence="3">
    <location>
        <begin position="1310"/>
        <end position="1319"/>
    </location>
</feature>
<feature type="compositionally biased region" description="Polar residues" evidence="3">
    <location>
        <begin position="1013"/>
        <end position="1022"/>
    </location>
</feature>
<dbReference type="SUPFAM" id="SSF54695">
    <property type="entry name" value="POZ domain"/>
    <property type="match status" value="1"/>
</dbReference>
<dbReference type="PROSITE" id="PS51649">
    <property type="entry name" value="NPH3"/>
    <property type="match status" value="1"/>
</dbReference>
<sequence length="1319" mass="145337">MPSPGGAKKQAGQELHQSGEENYIEIDMNPRLQQQRRSHARENGNSHKLELPHHAAAGRKDQAWAGATDLQYNLQVQVADMSYYLHKFPLISRSGRLNRLVFESRDTEKDHIMLHDIPGGSEAFEMAARFLYGVKLEITPYNVAILRCAAEYLEMIDSLAGGGGDHGGSSSNLVAKAENYLNSLVMQGSWQDSICVLQSCSSRPELKPWAEELEIVRRCSESVAWKACTDPNGIRWSFSSSKAAAAAQEHHHAVAARDWWFSDVSTLSIDVFSKVISAVNLKGMHYTMVASAVVYYAEKWLPGMLLTSEASTMSTTISISRRKAAKQGGSHQGSHHHQQLVSPNFTAELKDESEMKLKNRATLQGIVSIIPPQQDAVSCSFLLQLLRVACMVNAGALCKTDLERRIGMQLDTVSLTDLLIPAYGNDTLYDTDVVQHILDHYLHEQSLAMSPPVSPAGSVMSQSSITNGSSLTRASSSKSGSSITTRSGSTASSTTTGTSSSGASISGSSSSSTTGTGNSSNASISGASSNTGRTSMSSSSRDSSNLSSRSSFSSIVSSGSGRSPSTGTIMSSNNLTQSDSVVTSSSSSRSSISSMSSEESVKPATAAEKPGFYISEGPVRKPQYPPTIPNLKVAQLIESYLDEVAKDSNLSVAKFMTLTESFSELPRDSDDCLYRAIDSYLKAHPTLIEQERKKLCRIVDCQQLSLDACMHAASNERLPLRVIVQVLFSEQVKLRNAITGTAVVNELDLSSSSSSGHSPSSTSLSDSSAATSTSGTATTSGSSNSTNSTNSTNTVSATTVGSISSVVSSLLPGGLSLKESVKLAMLEIETLRKTALEVEALQKAVLEVETLKMGLSSLEILQHNIETITTKFAELAHDYTETTHQVEELTKVVAKHSSKSSGWSSGWKKIAKPFHHKDHHDHHPYKEYSAGLLINKELAEHQKQAAAQLVYQMKISPPIVITPEVPPRQQIELLKETPEIVKEVPAKEVTELLNEQLADTVSNQKETPPFKDTNVSSNQQQKGHPVETANNDHHKGHHHHHGEKKHMTILDHGHHKGLHQHQEEDADDVALSSTHSHFKDGDSVSTSSSYKENHHHHHNHRDHRRHHHKEQSSGNSSHGLNHPHKDHHHHLHSDHHKDQPSSTTSHHSNHKAHLHNHKEGSQHHSSQHHHDNHHYHTDHDSTVSTQSSHREGSHDHAHHHNKKHHHHHQETSEHHHSHHQKDGSDHHHHDHREQQLSNRSHHKDHHSKERSSSPIAHSSSHHYKGRSDHHHHHRDQQQKHHHKKHHQHNRKDSDSVSTTSTNSSSQNHYGSRHRHRQYS</sequence>
<evidence type="ECO:0000313" key="7">
    <source>
        <dbReference type="Proteomes" id="UP001497444"/>
    </source>
</evidence>
<feature type="compositionally biased region" description="Low complexity" evidence="3">
    <location>
        <begin position="468"/>
        <end position="568"/>
    </location>
</feature>
<organism evidence="6 7">
    <name type="scientific">Sphagnum jensenii</name>
    <dbReference type="NCBI Taxonomy" id="128206"/>
    <lineage>
        <taxon>Eukaryota</taxon>
        <taxon>Viridiplantae</taxon>
        <taxon>Streptophyta</taxon>
        <taxon>Embryophyta</taxon>
        <taxon>Bryophyta</taxon>
        <taxon>Sphagnophytina</taxon>
        <taxon>Sphagnopsida</taxon>
        <taxon>Sphagnales</taxon>
        <taxon>Sphagnaceae</taxon>
        <taxon>Sphagnum</taxon>
    </lineage>
</organism>
<feature type="region of interest" description="Disordered" evidence="3">
    <location>
        <begin position="449"/>
        <end position="605"/>
    </location>
</feature>
<evidence type="ECO:0000256" key="3">
    <source>
        <dbReference type="SAM" id="MobiDB-lite"/>
    </source>
</evidence>
<dbReference type="InterPro" id="IPR011333">
    <property type="entry name" value="SKP1/BTB/POZ_sf"/>
</dbReference>
<feature type="region of interest" description="Disordered" evidence="3">
    <location>
        <begin position="34"/>
        <end position="53"/>
    </location>
</feature>
<dbReference type="Pfam" id="PF03000">
    <property type="entry name" value="NPH3"/>
    <property type="match status" value="2"/>
</dbReference>
<accession>A0ABP0W654</accession>
<keyword evidence="7" id="KW-1185">Reference proteome</keyword>
<feature type="domain" description="BTB" evidence="4">
    <location>
        <begin position="68"/>
        <end position="140"/>
    </location>
</feature>
<proteinExistence type="predicted"/>
<feature type="compositionally biased region" description="Basic residues" evidence="3">
    <location>
        <begin position="1121"/>
        <end position="1134"/>
    </location>
</feature>
<dbReference type="Gene3D" id="3.30.710.10">
    <property type="entry name" value="Potassium Channel Kv1.1, Chain A"/>
    <property type="match status" value="1"/>
</dbReference>
<feature type="compositionally biased region" description="Basic and acidic residues" evidence="3">
    <location>
        <begin position="40"/>
        <end position="53"/>
    </location>
</feature>
<feature type="domain" description="NPH3" evidence="5">
    <location>
        <begin position="258"/>
        <end position="733"/>
    </location>
</feature>
<feature type="region of interest" description="Disordered" evidence="3">
    <location>
        <begin position="1001"/>
        <end position="1319"/>
    </location>
</feature>
<feature type="compositionally biased region" description="Basic residues" evidence="3">
    <location>
        <begin position="1093"/>
        <end position="1109"/>
    </location>
</feature>
<feature type="compositionally biased region" description="Basic residues" evidence="3">
    <location>
        <begin position="1196"/>
        <end position="1208"/>
    </location>
</feature>
<evidence type="ECO:0000313" key="6">
    <source>
        <dbReference type="EMBL" id="CAK9262280.1"/>
    </source>
</evidence>
<feature type="compositionally biased region" description="Basic and acidic residues" evidence="3">
    <location>
        <begin position="1209"/>
        <end position="1234"/>
    </location>
</feature>
<evidence type="ECO:0000259" key="5">
    <source>
        <dbReference type="PROSITE" id="PS51649"/>
    </source>
</evidence>
<feature type="region of interest" description="Disordered" evidence="3">
    <location>
        <begin position="321"/>
        <end position="342"/>
    </location>
</feature>
<feature type="compositionally biased region" description="Low complexity" evidence="3">
    <location>
        <begin position="578"/>
        <end position="598"/>
    </location>
</feature>
<feature type="compositionally biased region" description="Basic residues" evidence="3">
    <location>
        <begin position="1259"/>
        <end position="1289"/>
    </location>
</feature>
<dbReference type="InterPro" id="IPR043454">
    <property type="entry name" value="NPH3/RPT2-like"/>
</dbReference>
<comment type="pathway">
    <text evidence="1">Protein modification; protein ubiquitination.</text>
</comment>
<feature type="compositionally biased region" description="Low complexity" evidence="3">
    <location>
        <begin position="750"/>
        <end position="795"/>
    </location>
</feature>
<evidence type="ECO:0000256" key="2">
    <source>
        <dbReference type="ARBA" id="ARBA00022786"/>
    </source>
</evidence>
<feature type="compositionally biased region" description="Basic residues" evidence="3">
    <location>
        <begin position="1034"/>
        <end position="1044"/>
    </location>
</feature>
<evidence type="ECO:0000256" key="1">
    <source>
        <dbReference type="ARBA" id="ARBA00004906"/>
    </source>
</evidence>